<evidence type="ECO:0008006" key="2">
    <source>
        <dbReference type="Google" id="ProtNLM"/>
    </source>
</evidence>
<organism evidence="1">
    <name type="scientific">Pseudomonas iranensis</name>
    <dbReference type="NCBI Taxonomy" id="2745503"/>
    <lineage>
        <taxon>Bacteria</taxon>
        <taxon>Pseudomonadati</taxon>
        <taxon>Pseudomonadota</taxon>
        <taxon>Gammaproteobacteria</taxon>
        <taxon>Pseudomonadales</taxon>
        <taxon>Pseudomonadaceae</taxon>
        <taxon>Pseudomonas</taxon>
    </lineage>
</organism>
<protein>
    <recommendedName>
        <fullName evidence="2">RiboL-PSP-HEPN domain-containing protein</fullName>
    </recommendedName>
</protein>
<accession>A0AAU7F3J5</accession>
<dbReference type="AlphaFoldDB" id="A0AAU7F3J5"/>
<name>A0AAU7F3J5_9PSED</name>
<reference evidence="1" key="1">
    <citation type="submission" date="2024-05" db="EMBL/GenBank/DDBJ databases">
        <title>Draft genome sequence of Pseudomonas iranensis M7D1.</title>
        <authorList>
            <person name="Miller S.L."/>
            <person name="Nsubuga A."/>
            <person name="Lu N."/>
            <person name="King J."/>
            <person name="Shears P."/>
            <person name="Lawson P.A."/>
        </authorList>
    </citation>
    <scope>NUCLEOTIDE SEQUENCE</scope>
    <source>
        <strain evidence="1">M7D1</strain>
    </source>
</reference>
<sequence length="173" mass="19274">MFAKDVGKKIAQFHQTFDREDALLTAVLRGHMMIEERLHDVISAGVARYSRPHDRNDIFTFGTATELCKSIAGLAASPGLWDAVKSLNNLRNALGHRNEPARLDTLLLKFFKQSESVALSVFKGGAFYDPEGEDESTHAIAVRNRIIAMWTVLGILADDLARDLDSVLEARRH</sequence>
<gene>
    <name evidence="1" type="ORF">ABHN08_10955</name>
</gene>
<evidence type="ECO:0000313" key="1">
    <source>
        <dbReference type="EMBL" id="XBL98448.1"/>
    </source>
</evidence>
<proteinExistence type="predicted"/>
<dbReference type="EMBL" id="CP157354">
    <property type="protein sequence ID" value="XBL98448.1"/>
    <property type="molecule type" value="Genomic_DNA"/>
</dbReference>